<evidence type="ECO:0000256" key="5">
    <source>
        <dbReference type="ARBA" id="ARBA00022833"/>
    </source>
</evidence>
<dbReference type="PANTHER" id="PTHR31553">
    <property type="entry name" value="NF-KAPPA-B ESSENTIAL MODULATOR"/>
    <property type="match status" value="1"/>
</dbReference>
<dbReference type="InterPro" id="IPR032419">
    <property type="entry name" value="CC2-LZ_dom"/>
</dbReference>
<keyword evidence="5" id="KW-0862">Zinc</keyword>
<dbReference type="PANTHER" id="PTHR31553:SF1">
    <property type="entry name" value="NF-KAPPA-B ESSENTIAL MODULATOR"/>
    <property type="match status" value="1"/>
</dbReference>
<feature type="domain" description="CCHC NOA-type" evidence="10">
    <location>
        <begin position="850"/>
        <end position="880"/>
    </location>
</feature>
<dbReference type="Gene3D" id="1.20.5.990">
    <property type="entry name" value="Nemo cc2-lz domain - 1d5 darpin complex"/>
    <property type="match status" value="1"/>
</dbReference>
<proteinExistence type="predicted"/>
<evidence type="ECO:0000313" key="13">
    <source>
        <dbReference type="RefSeq" id="XP_065669823.1"/>
    </source>
</evidence>
<gene>
    <name evidence="12 13" type="primary">LOC136088838</name>
</gene>
<dbReference type="InterPro" id="IPR051301">
    <property type="entry name" value="Optineurin/NFkB_EssMod"/>
</dbReference>
<accession>A0ABM4D685</accession>
<comment type="subcellular location">
    <subcellularLocation>
        <location evidence="1">Cytoplasm</location>
    </subcellularLocation>
</comment>
<dbReference type="Pfam" id="PF18414">
    <property type="entry name" value="zf_C2H2_10"/>
    <property type="match status" value="1"/>
</dbReference>
<keyword evidence="6 8" id="KW-0175">Coiled coil</keyword>
<name>A0ABM4D685_HYDVU</name>
<evidence type="ECO:0000256" key="9">
    <source>
        <dbReference type="SAM" id="MobiDB-lite"/>
    </source>
</evidence>
<keyword evidence="11" id="KW-1185">Reference proteome</keyword>
<dbReference type="GeneID" id="136088838"/>
<evidence type="ECO:0000313" key="11">
    <source>
        <dbReference type="Proteomes" id="UP001652625"/>
    </source>
</evidence>
<feature type="coiled-coil region" evidence="8">
    <location>
        <begin position="663"/>
        <end position="696"/>
    </location>
</feature>
<feature type="region of interest" description="Disordered" evidence="9">
    <location>
        <begin position="783"/>
        <end position="826"/>
    </location>
</feature>
<evidence type="ECO:0000259" key="10">
    <source>
        <dbReference type="PROSITE" id="PS51801"/>
    </source>
</evidence>
<evidence type="ECO:0000256" key="6">
    <source>
        <dbReference type="ARBA" id="ARBA00023054"/>
    </source>
</evidence>
<evidence type="ECO:0000256" key="2">
    <source>
        <dbReference type="ARBA" id="ARBA00022490"/>
    </source>
</evidence>
<sequence>MSSSLADLMTDKSSVFDDAELISFSTLEQDCNTTQNHAKISSISFVGMRHEGVVFNNFEKQIFTKIKDLVSENTNLKTVMQNNNQRLEEHYNKCVEFKAKYIKRETELKEKLSKEKKSLEELEWKFESYKKAVSSNNVSLASNQTELLSIIENEKKSLFKTLQSIEEKNPEDSAVKPINKALEVLQCFSSHDNSLSTHDSSEFIKINDLVNQITDIESSLNDNSSSYSCEVKDLLSNTVKSIQFLNPHQGSVQPISLEHYYDLNLNYDALIMERNKIKLEYEELSDNYNQVLKVSEQYYAVKKENREMLAVLNEKNEHILYLESQMADRSVIFEPFNGEELNELKNENRQLKNRIKELELENSNEELNKLKNENWQLKNRIKELECENSETTKSFSAVDEENCQLKEENEQLKEDNEQLIVKNKQLIAEKKQLIVENKQLIVENKQLIVENKQHKCENEQLKVENKQSKPEDEQLKIENKAYSIQINEMKELIKQLQQGKTDLLQVRNNQSVYDHLVFQNNKLKEANAPETQLSANYINSQQAENQMMKRIRELEEICDKLKCQLDEKTQECVNAKKEVEHKHNQLLDFNDRMHKINASFHDTNLLNQKLTTKLERFNELDEMCTKYQHLLDNKTKEHATIINESIQLNDHIMRLNLTNDNLKKTVEELWKNLNLRYQQLKEKEQVENKLREKDNEICTLKEQMDALNVTIQKMSAEIDSIPVYQTQMDAYENDFRAERTAREKIHQDLCRSNALLDEHILENGRLKEEIKQLTSVSLSNVQQRYNNPSTTGRFNQSNPHLNSDRSVPFGNSRSGSNNHSYETNQSYYNDESNYFNRRTPPENGNNQRAYYHSEERKCPKCMQGFPDLDSLQLHVVECLDN</sequence>
<dbReference type="InterPro" id="IPR034735">
    <property type="entry name" value="NEMO_ZF"/>
</dbReference>
<dbReference type="RefSeq" id="XP_065669823.1">
    <property type="nucleotide sequence ID" value="XM_065813751.1"/>
</dbReference>
<keyword evidence="2" id="KW-0963">Cytoplasm</keyword>
<organism evidence="11 12">
    <name type="scientific">Hydra vulgaris</name>
    <name type="common">Hydra</name>
    <name type="synonym">Hydra attenuata</name>
    <dbReference type="NCBI Taxonomy" id="6087"/>
    <lineage>
        <taxon>Eukaryota</taxon>
        <taxon>Metazoa</taxon>
        <taxon>Cnidaria</taxon>
        <taxon>Hydrozoa</taxon>
        <taxon>Hydroidolina</taxon>
        <taxon>Anthoathecata</taxon>
        <taxon>Aplanulata</taxon>
        <taxon>Hydridae</taxon>
        <taxon>Hydra</taxon>
    </lineage>
</organism>
<dbReference type="PROSITE" id="PS51801">
    <property type="entry name" value="ZF_CCHC_NOA"/>
    <property type="match status" value="1"/>
</dbReference>
<keyword evidence="4 7" id="KW-0863">Zinc-finger</keyword>
<dbReference type="Pfam" id="PF16516">
    <property type="entry name" value="CC2-LZ"/>
    <property type="match status" value="1"/>
</dbReference>
<evidence type="ECO:0000313" key="12">
    <source>
        <dbReference type="RefSeq" id="XP_065669822.1"/>
    </source>
</evidence>
<feature type="coiled-coil region" evidence="8">
    <location>
        <begin position="102"/>
        <end position="168"/>
    </location>
</feature>
<evidence type="ECO:0000256" key="8">
    <source>
        <dbReference type="SAM" id="Coils"/>
    </source>
</evidence>
<dbReference type="Proteomes" id="UP001652625">
    <property type="component" value="Chromosome 12"/>
</dbReference>
<reference evidence="12 13" key="1">
    <citation type="submission" date="2025-05" db="UniProtKB">
        <authorList>
            <consortium name="RefSeq"/>
        </authorList>
    </citation>
    <scope>IDENTIFICATION</scope>
</reference>
<feature type="coiled-coil region" evidence="8">
    <location>
        <begin position="341"/>
        <end position="509"/>
    </location>
</feature>
<keyword evidence="3" id="KW-0479">Metal-binding</keyword>
<evidence type="ECO:0000256" key="1">
    <source>
        <dbReference type="ARBA" id="ARBA00004496"/>
    </source>
</evidence>
<evidence type="ECO:0000256" key="4">
    <source>
        <dbReference type="ARBA" id="ARBA00022771"/>
    </source>
</evidence>
<evidence type="ECO:0000256" key="3">
    <source>
        <dbReference type="ARBA" id="ARBA00022723"/>
    </source>
</evidence>
<evidence type="ECO:0000256" key="7">
    <source>
        <dbReference type="PROSITE-ProRule" id="PRU01142"/>
    </source>
</evidence>
<protein>
    <submittedName>
        <fullName evidence="12 13">Optineurin-like</fullName>
    </submittedName>
</protein>
<dbReference type="RefSeq" id="XP_065669822.1">
    <property type="nucleotide sequence ID" value="XM_065813750.1"/>
</dbReference>
<feature type="coiled-coil region" evidence="8">
    <location>
        <begin position="544"/>
        <end position="585"/>
    </location>
</feature>